<proteinExistence type="predicted"/>
<accession>A0ACC3DWH8</accession>
<organism evidence="1 2">
    <name type="scientific">Coniosporium uncinatum</name>
    <dbReference type="NCBI Taxonomy" id="93489"/>
    <lineage>
        <taxon>Eukaryota</taxon>
        <taxon>Fungi</taxon>
        <taxon>Dikarya</taxon>
        <taxon>Ascomycota</taxon>
        <taxon>Pezizomycotina</taxon>
        <taxon>Dothideomycetes</taxon>
        <taxon>Dothideomycetes incertae sedis</taxon>
        <taxon>Coniosporium</taxon>
    </lineage>
</organism>
<reference evidence="1" key="1">
    <citation type="submission" date="2024-09" db="EMBL/GenBank/DDBJ databases">
        <title>Black Yeasts Isolated from many extreme environments.</title>
        <authorList>
            <person name="Coleine C."/>
            <person name="Stajich J.E."/>
            <person name="Selbmann L."/>
        </authorList>
    </citation>
    <scope>NUCLEOTIDE SEQUENCE</scope>
    <source>
        <strain evidence="1">CCFEE 5737</strain>
    </source>
</reference>
<sequence>MSFSGVLETETGGDCDVTRPESGNRGCGIRAQDEAGIASFGKGFNEQGGGWYVVEWTDESISVWFVPRHSQASSALLFEDGKIESTAGLGTPMARFGGGEGGCDYECVWGLGRGFWEESGCKKKTGVHSSEEYARGNEEAFGEAHWNVSRVAVYQRAVEVPGEGETVTTGMVASKMPLGAGKTGVLATTMTTTTTTETMEGTTTIKTTAVVTPSSAAASDSFFSLSGVSGSSSSPSLVSSFVASLISSSIPPIYTETRHTDEITFRFITSGVTAPSSPSSSPSSSSPGDTISSSSPSSSAAIPPSSLVSTTPSTANTVSPTPSTTDMPLELQIINPNSNGTTTAKTTLHAPLVPDIANLKRRHNATDSASPERKEYDDADVVQENNGWVNTSDSATSLPSPSWIVAVILLVVGTC</sequence>
<name>A0ACC3DWH8_9PEZI</name>
<keyword evidence="2" id="KW-1185">Reference proteome</keyword>
<evidence type="ECO:0000313" key="1">
    <source>
        <dbReference type="EMBL" id="KAK3080880.1"/>
    </source>
</evidence>
<comment type="caution">
    <text evidence="1">The sequence shown here is derived from an EMBL/GenBank/DDBJ whole genome shotgun (WGS) entry which is preliminary data.</text>
</comment>
<dbReference type="EMBL" id="JAWDJW010000365">
    <property type="protein sequence ID" value="KAK3080880.1"/>
    <property type="molecule type" value="Genomic_DNA"/>
</dbReference>
<protein>
    <submittedName>
        <fullName evidence="1">Uncharacterized protein</fullName>
    </submittedName>
</protein>
<dbReference type="Proteomes" id="UP001186974">
    <property type="component" value="Unassembled WGS sequence"/>
</dbReference>
<evidence type="ECO:0000313" key="2">
    <source>
        <dbReference type="Proteomes" id="UP001186974"/>
    </source>
</evidence>
<gene>
    <name evidence="1" type="ORF">LTS18_012281</name>
</gene>